<dbReference type="AlphaFoldDB" id="A0A6B2LBZ3"/>
<dbReference type="PROSITE" id="PS50011">
    <property type="entry name" value="PROTEIN_KINASE_DOM"/>
    <property type="match status" value="1"/>
</dbReference>
<dbReference type="Pfam" id="PF00069">
    <property type="entry name" value="Pkinase"/>
    <property type="match status" value="1"/>
</dbReference>
<dbReference type="InterPro" id="IPR011009">
    <property type="entry name" value="Kinase-like_dom_sf"/>
</dbReference>
<sequence length="260" mass="30229">MDELTQEIESMDYLKAIPFIINLHEYHISPTRQKLWMVFEYCKYKSIRDIITQGYTLPEEMVSYVLQSVLQSLSYLHKMNVIHLHIRASNILIDENGNVKLDHLALDSSKHHYVAKGSHWMSPEEVKSSQITDKTDVWKVGITAFEMLRGVPPHYELHPLRAILLVGKGPLNLQGLEQFSTDCQTFVKACLQHNYEQRPSVIALLQHPWINFTKSLKMENQFHSILEDAYNVNSVLYLSYETLGLPKTLLQTPRRIIILR</sequence>
<evidence type="ECO:0000256" key="1">
    <source>
        <dbReference type="ARBA" id="ARBA00022741"/>
    </source>
</evidence>
<dbReference type="PANTHER" id="PTHR48012:SF2">
    <property type="entry name" value="STERILE20-LIKE KINASE, ISOFORM B"/>
    <property type="match status" value="1"/>
</dbReference>
<dbReference type="Gene3D" id="1.10.510.10">
    <property type="entry name" value="Transferase(Phosphotransferase) domain 1"/>
    <property type="match status" value="1"/>
</dbReference>
<dbReference type="InterPro" id="IPR050629">
    <property type="entry name" value="STE20/SPS1-PAK"/>
</dbReference>
<protein>
    <recommendedName>
        <fullName evidence="3">Protein kinase domain-containing protein</fullName>
    </recommendedName>
</protein>
<accession>A0A6B2LBZ3</accession>
<dbReference type="GO" id="GO:0005737">
    <property type="term" value="C:cytoplasm"/>
    <property type="evidence" value="ECO:0007669"/>
    <property type="project" value="TreeGrafter"/>
</dbReference>
<feature type="domain" description="Protein kinase" evidence="3">
    <location>
        <begin position="1"/>
        <end position="210"/>
    </location>
</feature>
<evidence type="ECO:0000259" key="3">
    <source>
        <dbReference type="PROSITE" id="PS50011"/>
    </source>
</evidence>
<dbReference type="InterPro" id="IPR000719">
    <property type="entry name" value="Prot_kinase_dom"/>
</dbReference>
<keyword evidence="2" id="KW-0067">ATP-binding</keyword>
<name>A0A6B2LBZ3_9EUKA</name>
<proteinExistence type="predicted"/>
<organism evidence="4">
    <name type="scientific">Arcella intermedia</name>
    <dbReference type="NCBI Taxonomy" id="1963864"/>
    <lineage>
        <taxon>Eukaryota</taxon>
        <taxon>Amoebozoa</taxon>
        <taxon>Tubulinea</taxon>
        <taxon>Elardia</taxon>
        <taxon>Arcellinida</taxon>
        <taxon>Sphaerothecina</taxon>
        <taxon>Arcellidae</taxon>
        <taxon>Arcella</taxon>
    </lineage>
</organism>
<evidence type="ECO:0000256" key="2">
    <source>
        <dbReference type="ARBA" id="ARBA00022840"/>
    </source>
</evidence>
<dbReference type="SUPFAM" id="SSF56112">
    <property type="entry name" value="Protein kinase-like (PK-like)"/>
    <property type="match status" value="1"/>
</dbReference>
<dbReference type="GO" id="GO:0005524">
    <property type="term" value="F:ATP binding"/>
    <property type="evidence" value="ECO:0007669"/>
    <property type="project" value="UniProtKB-KW"/>
</dbReference>
<dbReference type="PANTHER" id="PTHR48012">
    <property type="entry name" value="STERILE20-LIKE KINASE, ISOFORM B-RELATED"/>
    <property type="match status" value="1"/>
</dbReference>
<dbReference type="GO" id="GO:0004674">
    <property type="term" value="F:protein serine/threonine kinase activity"/>
    <property type="evidence" value="ECO:0007669"/>
    <property type="project" value="TreeGrafter"/>
</dbReference>
<evidence type="ECO:0000313" key="4">
    <source>
        <dbReference type="EMBL" id="NDV34400.1"/>
    </source>
</evidence>
<dbReference type="EMBL" id="GIBP01005431">
    <property type="protein sequence ID" value="NDV34400.1"/>
    <property type="molecule type" value="Transcribed_RNA"/>
</dbReference>
<reference evidence="4" key="1">
    <citation type="journal article" date="2020" name="J. Eukaryot. Microbiol.">
        <title>De novo Sequencing, Assembly and Annotation of the Transcriptome for the Free-Living Testate Amoeba Arcella intermedia.</title>
        <authorList>
            <person name="Ribeiro G.M."/>
            <person name="Porfirio-Sousa A.L."/>
            <person name="Maurer-Alcala X.X."/>
            <person name="Katz L.A."/>
            <person name="Lahr D.J.G."/>
        </authorList>
    </citation>
    <scope>NUCLEOTIDE SEQUENCE</scope>
</reference>
<keyword evidence="1" id="KW-0547">Nucleotide-binding</keyword>